<sequence>MISQRKKFGNNFQTIDTKWYLKYVNEPNVFMYLLYWMGLLEDSDTTLQRRVTHRIVLAIFLLVSLDVVVMTVLRAIYDSNLRELLICMSTYIIGLFIFLEMRRKRKILTILLRILQEVRPHADKKKTCNLFYSICFAHVIPIVLHACSKFRAYTAWILAYCSPINDPHIQVLLILLKGTANSILYPIFPTLVLFFLCILCQRICYEIRRLTSEISKVSPKEFTVSKQVDILRRKRKVEDILNILQNLFYSSSFFLCMANFCCCCTQIGWVVGIYRLESDWTMLTSCFLQFACSAASLLACLWVAGGLPIEMQAFIREFQLKIEHRLMLRGREDEVNLGRRLDERSVFVLSGYDIIHFKRSSILALAASVLTYTLLLIKY</sequence>
<evidence type="ECO:0000313" key="2">
    <source>
        <dbReference type="EMBL" id="GBL90246.1"/>
    </source>
</evidence>
<keyword evidence="1" id="KW-0472">Membrane</keyword>
<keyword evidence="1" id="KW-0812">Transmembrane</keyword>
<feature type="transmembrane region" description="Helical" evidence="1">
    <location>
        <begin position="83"/>
        <end position="99"/>
    </location>
</feature>
<evidence type="ECO:0000256" key="1">
    <source>
        <dbReference type="SAM" id="Phobius"/>
    </source>
</evidence>
<feature type="transmembrane region" description="Helical" evidence="1">
    <location>
        <begin position="253"/>
        <end position="274"/>
    </location>
</feature>
<keyword evidence="1" id="KW-1133">Transmembrane helix</keyword>
<proteinExistence type="predicted"/>
<evidence type="ECO:0008006" key="4">
    <source>
        <dbReference type="Google" id="ProtNLM"/>
    </source>
</evidence>
<name>A0A4Y2BG24_ARAVE</name>
<organism evidence="2 3">
    <name type="scientific">Araneus ventricosus</name>
    <name type="common">Orbweaver spider</name>
    <name type="synonym">Epeira ventricosa</name>
    <dbReference type="NCBI Taxonomy" id="182803"/>
    <lineage>
        <taxon>Eukaryota</taxon>
        <taxon>Metazoa</taxon>
        <taxon>Ecdysozoa</taxon>
        <taxon>Arthropoda</taxon>
        <taxon>Chelicerata</taxon>
        <taxon>Arachnida</taxon>
        <taxon>Araneae</taxon>
        <taxon>Araneomorphae</taxon>
        <taxon>Entelegynae</taxon>
        <taxon>Araneoidea</taxon>
        <taxon>Araneidae</taxon>
        <taxon>Araneus</taxon>
    </lineage>
</organism>
<dbReference type="EMBL" id="BGPR01083186">
    <property type="protein sequence ID" value="GBL90246.1"/>
    <property type="molecule type" value="Genomic_DNA"/>
</dbReference>
<feature type="transmembrane region" description="Helical" evidence="1">
    <location>
        <begin position="55"/>
        <end position="77"/>
    </location>
</feature>
<feature type="transmembrane region" description="Helical" evidence="1">
    <location>
        <begin position="183"/>
        <end position="205"/>
    </location>
</feature>
<comment type="caution">
    <text evidence="2">The sequence shown here is derived from an EMBL/GenBank/DDBJ whole genome shotgun (WGS) entry which is preliminary data.</text>
</comment>
<gene>
    <name evidence="2" type="ORF">AVEN_231677_1</name>
</gene>
<evidence type="ECO:0000313" key="3">
    <source>
        <dbReference type="Proteomes" id="UP000499080"/>
    </source>
</evidence>
<reference evidence="2 3" key="1">
    <citation type="journal article" date="2019" name="Sci. Rep.">
        <title>Orb-weaving spider Araneus ventricosus genome elucidates the spidroin gene catalogue.</title>
        <authorList>
            <person name="Kono N."/>
            <person name="Nakamura H."/>
            <person name="Ohtoshi R."/>
            <person name="Moran D.A.P."/>
            <person name="Shinohara A."/>
            <person name="Yoshida Y."/>
            <person name="Fujiwara M."/>
            <person name="Mori M."/>
            <person name="Tomita M."/>
            <person name="Arakawa K."/>
        </authorList>
    </citation>
    <scope>NUCLEOTIDE SEQUENCE [LARGE SCALE GENOMIC DNA]</scope>
</reference>
<feature type="transmembrane region" description="Helical" evidence="1">
    <location>
        <begin position="129"/>
        <end position="146"/>
    </location>
</feature>
<feature type="transmembrane region" description="Helical" evidence="1">
    <location>
        <begin position="360"/>
        <end position="377"/>
    </location>
</feature>
<protein>
    <recommendedName>
        <fullName evidence="4">Gustatory receptor</fullName>
    </recommendedName>
</protein>
<dbReference type="OrthoDB" id="6463705at2759"/>
<accession>A0A4Y2BG24</accession>
<dbReference type="Proteomes" id="UP000499080">
    <property type="component" value="Unassembled WGS sequence"/>
</dbReference>
<feature type="transmembrane region" description="Helical" evidence="1">
    <location>
        <begin position="280"/>
        <end position="304"/>
    </location>
</feature>
<keyword evidence="3" id="KW-1185">Reference proteome</keyword>
<dbReference type="AlphaFoldDB" id="A0A4Y2BG24"/>